<dbReference type="EMBL" id="JBDFQZ010000004">
    <property type="protein sequence ID" value="KAK9734446.1"/>
    <property type="molecule type" value="Genomic_DNA"/>
</dbReference>
<evidence type="ECO:0000313" key="2">
    <source>
        <dbReference type="EMBL" id="KAK9734446.1"/>
    </source>
</evidence>
<evidence type="ECO:0000313" key="3">
    <source>
        <dbReference type="Proteomes" id="UP001443914"/>
    </source>
</evidence>
<dbReference type="PANTHER" id="PTHR33108">
    <property type="entry name" value="OS01G0745000 PROTEIN"/>
    <property type="match status" value="1"/>
</dbReference>
<evidence type="ECO:0000256" key="1">
    <source>
        <dbReference type="SAM" id="MobiDB-lite"/>
    </source>
</evidence>
<name>A0AAW1LLW0_SAPOF</name>
<feature type="region of interest" description="Disordered" evidence="1">
    <location>
        <begin position="116"/>
        <end position="147"/>
    </location>
</feature>
<dbReference type="PANTHER" id="PTHR33108:SF32">
    <property type="entry name" value="DUF1677 FAMILY PROTEIN (DUF1677)"/>
    <property type="match status" value="1"/>
</dbReference>
<evidence type="ECO:0008006" key="4">
    <source>
        <dbReference type="Google" id="ProtNLM"/>
    </source>
</evidence>
<dbReference type="InterPro" id="IPR012876">
    <property type="entry name" value="DUF1677_pln"/>
</dbReference>
<keyword evidence="3" id="KW-1185">Reference proteome</keyword>
<proteinExistence type="predicted"/>
<accession>A0AAW1LLW0</accession>
<feature type="compositionally biased region" description="Basic and acidic residues" evidence="1">
    <location>
        <begin position="130"/>
        <end position="139"/>
    </location>
</feature>
<sequence length="147" mass="16467">MMVSSTQQEPSTTIQVQPEIRSIKCECCGLTEECTPGYIDRIRERYMGKWICGLCSEAVKDEVVRSERLITTDEAINRHLNVCRKFRSSCPPAGGDPAMHLITAMRSILRRSLDCPRGGLRSTPASPTRGDMDRPKLTRSESCFADL</sequence>
<dbReference type="AlphaFoldDB" id="A0AAW1LLW0"/>
<reference evidence="2" key="1">
    <citation type="submission" date="2024-03" db="EMBL/GenBank/DDBJ databases">
        <title>WGS assembly of Saponaria officinalis var. Norfolk2.</title>
        <authorList>
            <person name="Jenkins J."/>
            <person name="Shu S."/>
            <person name="Grimwood J."/>
            <person name="Barry K."/>
            <person name="Goodstein D."/>
            <person name="Schmutz J."/>
            <person name="Leebens-Mack J."/>
            <person name="Osbourn A."/>
        </authorList>
    </citation>
    <scope>NUCLEOTIDE SEQUENCE [LARGE SCALE GENOMIC DNA]</scope>
    <source>
        <strain evidence="2">JIC</strain>
    </source>
</reference>
<comment type="caution">
    <text evidence="2">The sequence shown here is derived from an EMBL/GenBank/DDBJ whole genome shotgun (WGS) entry which is preliminary data.</text>
</comment>
<dbReference type="Pfam" id="PF07911">
    <property type="entry name" value="DUF1677"/>
    <property type="match status" value="1"/>
</dbReference>
<gene>
    <name evidence="2" type="ORF">RND81_04G140300</name>
</gene>
<protein>
    <recommendedName>
        <fullName evidence="4">DUF1677 family protein</fullName>
    </recommendedName>
</protein>
<organism evidence="2 3">
    <name type="scientific">Saponaria officinalis</name>
    <name type="common">Common soapwort</name>
    <name type="synonym">Lychnis saponaria</name>
    <dbReference type="NCBI Taxonomy" id="3572"/>
    <lineage>
        <taxon>Eukaryota</taxon>
        <taxon>Viridiplantae</taxon>
        <taxon>Streptophyta</taxon>
        <taxon>Embryophyta</taxon>
        <taxon>Tracheophyta</taxon>
        <taxon>Spermatophyta</taxon>
        <taxon>Magnoliopsida</taxon>
        <taxon>eudicotyledons</taxon>
        <taxon>Gunneridae</taxon>
        <taxon>Pentapetalae</taxon>
        <taxon>Caryophyllales</taxon>
        <taxon>Caryophyllaceae</taxon>
        <taxon>Caryophylleae</taxon>
        <taxon>Saponaria</taxon>
    </lineage>
</organism>
<dbReference type="Proteomes" id="UP001443914">
    <property type="component" value="Unassembled WGS sequence"/>
</dbReference>